<evidence type="ECO:0000259" key="3">
    <source>
        <dbReference type="PROSITE" id="PS50011"/>
    </source>
</evidence>
<dbReference type="PANTHER" id="PTHR46008:SF48">
    <property type="entry name" value="PROTEIN KINASE DOMAIN-CONTAINING PROTEIN"/>
    <property type="match status" value="1"/>
</dbReference>
<dbReference type="GO" id="GO:0004672">
    <property type="term" value="F:protein kinase activity"/>
    <property type="evidence" value="ECO:0007669"/>
    <property type="project" value="InterPro"/>
</dbReference>
<protein>
    <recommendedName>
        <fullName evidence="3">Protein kinase domain-containing protein</fullName>
    </recommendedName>
</protein>
<evidence type="ECO:0000256" key="2">
    <source>
        <dbReference type="ARBA" id="ARBA00022840"/>
    </source>
</evidence>
<evidence type="ECO:0000313" key="5">
    <source>
        <dbReference type="Proteomes" id="UP001372338"/>
    </source>
</evidence>
<dbReference type="GO" id="GO:0005524">
    <property type="term" value="F:ATP binding"/>
    <property type="evidence" value="ECO:0007669"/>
    <property type="project" value="UniProtKB-KW"/>
</dbReference>
<dbReference type="Proteomes" id="UP001372338">
    <property type="component" value="Unassembled WGS sequence"/>
</dbReference>
<gene>
    <name evidence="4" type="ORF">RIF29_24068</name>
</gene>
<comment type="caution">
    <text evidence="4">The sequence shown here is derived from an EMBL/GenBank/DDBJ whole genome shotgun (WGS) entry which is preliminary data.</text>
</comment>
<dbReference type="Gene3D" id="3.30.200.20">
    <property type="entry name" value="Phosphorylase Kinase, domain 1"/>
    <property type="match status" value="1"/>
</dbReference>
<accession>A0AAN9HYJ1</accession>
<name>A0AAN9HYJ1_CROPI</name>
<dbReference type="AlphaFoldDB" id="A0AAN9HYJ1"/>
<dbReference type="Gene3D" id="1.10.510.10">
    <property type="entry name" value="Transferase(Phosphotransferase) domain 1"/>
    <property type="match status" value="1"/>
</dbReference>
<keyword evidence="2" id="KW-0067">ATP-binding</keyword>
<dbReference type="EMBL" id="JAYWIO010000005">
    <property type="protein sequence ID" value="KAK7258489.1"/>
    <property type="molecule type" value="Genomic_DNA"/>
</dbReference>
<proteinExistence type="predicted"/>
<keyword evidence="1" id="KW-0547">Nucleotide-binding</keyword>
<feature type="domain" description="Protein kinase" evidence="3">
    <location>
        <begin position="1"/>
        <end position="151"/>
    </location>
</feature>
<dbReference type="InterPro" id="IPR000719">
    <property type="entry name" value="Prot_kinase_dom"/>
</dbReference>
<dbReference type="InterPro" id="IPR011009">
    <property type="entry name" value="Kinase-like_dom_sf"/>
</dbReference>
<dbReference type="SUPFAM" id="SSF56112">
    <property type="entry name" value="Protein kinase-like (PK-like)"/>
    <property type="match status" value="1"/>
</dbReference>
<sequence>MLDTEQAYYHHGSIRKACRSRLFSHLELEEATNGFEERRKLMQSSNGTMFAGVLGDGSHVAIHKLKCENERDIIQVLSQIEYPANGTLEEHLHQSKGLKHGLDWYSRLSIATETACAVAFLHYENSPPIFHHNLKSSSIFPDDDFSVKIAG</sequence>
<keyword evidence="5" id="KW-1185">Reference proteome</keyword>
<evidence type="ECO:0000256" key="1">
    <source>
        <dbReference type="ARBA" id="ARBA00022741"/>
    </source>
</evidence>
<evidence type="ECO:0000313" key="4">
    <source>
        <dbReference type="EMBL" id="KAK7258489.1"/>
    </source>
</evidence>
<dbReference type="PROSITE" id="PS50011">
    <property type="entry name" value="PROTEIN_KINASE_DOM"/>
    <property type="match status" value="1"/>
</dbReference>
<reference evidence="4 5" key="1">
    <citation type="submission" date="2024-01" db="EMBL/GenBank/DDBJ databases">
        <title>The genomes of 5 underutilized Papilionoideae crops provide insights into root nodulation and disease resistanc.</title>
        <authorList>
            <person name="Yuan L."/>
        </authorList>
    </citation>
    <scope>NUCLEOTIDE SEQUENCE [LARGE SCALE GENOMIC DNA]</scope>
    <source>
        <strain evidence="4">ZHUSHIDOU_FW_LH</strain>
        <tissue evidence="4">Leaf</tissue>
    </source>
</reference>
<organism evidence="4 5">
    <name type="scientific">Crotalaria pallida</name>
    <name type="common">Smooth rattlebox</name>
    <name type="synonym">Crotalaria striata</name>
    <dbReference type="NCBI Taxonomy" id="3830"/>
    <lineage>
        <taxon>Eukaryota</taxon>
        <taxon>Viridiplantae</taxon>
        <taxon>Streptophyta</taxon>
        <taxon>Embryophyta</taxon>
        <taxon>Tracheophyta</taxon>
        <taxon>Spermatophyta</taxon>
        <taxon>Magnoliopsida</taxon>
        <taxon>eudicotyledons</taxon>
        <taxon>Gunneridae</taxon>
        <taxon>Pentapetalae</taxon>
        <taxon>rosids</taxon>
        <taxon>fabids</taxon>
        <taxon>Fabales</taxon>
        <taxon>Fabaceae</taxon>
        <taxon>Papilionoideae</taxon>
        <taxon>50 kb inversion clade</taxon>
        <taxon>genistoids sensu lato</taxon>
        <taxon>core genistoids</taxon>
        <taxon>Crotalarieae</taxon>
        <taxon>Crotalaria</taxon>
    </lineage>
</organism>
<dbReference type="PANTHER" id="PTHR46008">
    <property type="entry name" value="LEAF RUST 10 DISEASE-RESISTANCE LOCUS RECEPTOR-LIKE PROTEIN KINASE-LIKE 1.4"/>
    <property type="match status" value="1"/>
</dbReference>